<feature type="transmembrane region" description="Helical" evidence="13">
    <location>
        <begin position="266"/>
        <end position="284"/>
    </location>
</feature>
<keyword evidence="10 12" id="KW-0807">Transducer</keyword>
<dbReference type="AlphaFoldDB" id="Q2AB51"/>
<dbReference type="AGR" id="Xenbase:XB-GENE-29099579"/>
<dbReference type="PANTHER" id="PTHR11394:SF169">
    <property type="entry name" value="TASTE RECEPTOR TYPE 2"/>
    <property type="match status" value="1"/>
</dbReference>
<dbReference type="EMBL" id="AB249802">
    <property type="protein sequence ID" value="BAE80416.1"/>
    <property type="molecule type" value="Genomic_DNA"/>
</dbReference>
<keyword evidence="6 13" id="KW-1133">Transmembrane helix</keyword>
<evidence type="ECO:0000256" key="5">
    <source>
        <dbReference type="ARBA" id="ARBA00022692"/>
    </source>
</evidence>
<dbReference type="FunFam" id="1.20.1070.10:FF:000055">
    <property type="entry name" value="Taste receptor type 2"/>
    <property type="match status" value="1"/>
</dbReference>
<dbReference type="PANTHER" id="PTHR11394">
    <property type="entry name" value="TASTE RECEPTOR TYPE 2"/>
    <property type="match status" value="1"/>
</dbReference>
<dbReference type="GeneID" id="100335083"/>
<reference evidence="16" key="2">
    <citation type="submission" date="2025-04" db="UniProtKB">
        <authorList>
            <consortium name="RefSeq"/>
        </authorList>
    </citation>
    <scope>IDENTIFICATION</scope>
</reference>
<evidence type="ECO:0000256" key="11">
    <source>
        <dbReference type="RuleBase" id="RU004423"/>
    </source>
</evidence>
<evidence type="ECO:0000256" key="9">
    <source>
        <dbReference type="ARBA" id="ARBA00023170"/>
    </source>
</evidence>
<comment type="similarity">
    <text evidence="2 11">Belongs to the G-protein coupled receptor T2R family.</text>
</comment>
<feature type="transmembrane region" description="Helical" evidence="13">
    <location>
        <begin position="132"/>
        <end position="156"/>
    </location>
</feature>
<evidence type="ECO:0000313" key="16">
    <source>
        <dbReference type="RefSeq" id="NP_001165491.1"/>
    </source>
</evidence>
<feature type="transmembrane region" description="Helical" evidence="13">
    <location>
        <begin position="87"/>
        <end position="112"/>
    </location>
</feature>
<keyword evidence="8 12" id="KW-0472">Membrane</keyword>
<proteinExistence type="inferred from homology"/>
<evidence type="ECO:0000256" key="6">
    <source>
        <dbReference type="ARBA" id="ARBA00022989"/>
    </source>
</evidence>
<comment type="subcellular location">
    <subcellularLocation>
        <location evidence="1 12">Membrane</location>
        <topology evidence="1 12">Multi-pass membrane protein</topology>
    </subcellularLocation>
</comment>
<dbReference type="KEGG" id="xtr:100335083"/>
<reference evidence="14 16" key="1">
    <citation type="journal article" date="2006" name="Mol. Biol. Evol.">
        <title>Lineage-specific expansions and contractions of the bitter taste receptor gene repertoire in vertebrates.</title>
        <authorList>
            <consortium name="SMBE Tri-National Young Investigators"/>
            <person name="Go Y."/>
        </authorList>
    </citation>
    <scope>NUCLEOTIDE SEQUENCE</scope>
</reference>
<keyword evidence="3 12" id="KW-0919">Taste</keyword>
<dbReference type="InterPro" id="IPR007960">
    <property type="entry name" value="TAS2R"/>
</dbReference>
<evidence type="ECO:0000313" key="14">
    <source>
        <dbReference type="EMBL" id="BAE80416.1"/>
    </source>
</evidence>
<keyword evidence="15" id="KW-1185">Reference proteome</keyword>
<name>Q2AB51_XENTR</name>
<sequence>MDPSSKLNIVYSLFTPNVATIAGAFTNAYITLVILFDYFQTKIMSASNKVLVALSLSNVYVSLILSVNSIISFFWPQMYAEPYVKGYILALLIFGIASCAWTTTCLCVFYFVKIINFSSRLLTSFKMRINILVPWLILFSEVVSLGCSFLTLLPYANSLEPSSNTTLFYSVNSTSGVSGIYTGFMKVTFVAVCVPLLIIFVTTFSTIGSLYLHSRRMESTGTTNSVTPHRSAVCMIAWLLLLYTVIFVVLFSYFLHPISPPSFGYWMSYNLIYVFTLVQSVVLIQGNPKLKEAFARYFNGFCSMKKAT</sequence>
<feature type="transmembrane region" description="Helical" evidence="13">
    <location>
        <begin position="20"/>
        <end position="39"/>
    </location>
</feature>
<evidence type="ECO:0000256" key="2">
    <source>
        <dbReference type="ARBA" id="ARBA00007376"/>
    </source>
</evidence>
<evidence type="ECO:0000256" key="10">
    <source>
        <dbReference type="ARBA" id="ARBA00023224"/>
    </source>
</evidence>
<dbReference type="GO" id="GO:0001580">
    <property type="term" value="P:detection of chemical stimulus involved in sensory perception of bitter taste"/>
    <property type="evidence" value="ECO:0000318"/>
    <property type="project" value="GO_Central"/>
</dbReference>
<dbReference type="Proteomes" id="UP000008143">
    <property type="component" value="Chromosome 9"/>
</dbReference>
<feature type="transmembrane region" description="Helical" evidence="13">
    <location>
        <begin position="51"/>
        <end position="75"/>
    </location>
</feature>
<keyword evidence="4 12" id="KW-0716">Sensory transduction</keyword>
<dbReference type="CTD" id="100335083"/>
<dbReference type="OrthoDB" id="8876749at2759"/>
<evidence type="ECO:0000256" key="13">
    <source>
        <dbReference type="SAM" id="Phobius"/>
    </source>
</evidence>
<organism evidence="14">
    <name type="scientific">Xenopus tropicalis</name>
    <name type="common">Western clawed frog</name>
    <name type="synonym">Silurana tropicalis</name>
    <dbReference type="NCBI Taxonomy" id="8364"/>
    <lineage>
        <taxon>Eukaryota</taxon>
        <taxon>Metazoa</taxon>
        <taxon>Chordata</taxon>
        <taxon>Craniata</taxon>
        <taxon>Vertebrata</taxon>
        <taxon>Euteleostomi</taxon>
        <taxon>Amphibia</taxon>
        <taxon>Batrachia</taxon>
        <taxon>Anura</taxon>
        <taxon>Pipoidea</taxon>
        <taxon>Pipidae</taxon>
        <taxon>Xenopodinae</taxon>
        <taxon>Xenopus</taxon>
        <taxon>Silurana</taxon>
    </lineage>
</organism>
<gene>
    <name evidence="16 17" type="primary">t2r34</name>
</gene>
<evidence type="ECO:0000256" key="3">
    <source>
        <dbReference type="ARBA" id="ARBA00022480"/>
    </source>
</evidence>
<dbReference type="Pfam" id="PF05296">
    <property type="entry name" value="TAS2R"/>
    <property type="match status" value="1"/>
</dbReference>
<evidence type="ECO:0000313" key="15">
    <source>
        <dbReference type="Proteomes" id="UP000008143"/>
    </source>
</evidence>
<evidence type="ECO:0000313" key="17">
    <source>
        <dbReference type="Xenbase" id="XB-GENE-29099579"/>
    </source>
</evidence>
<evidence type="ECO:0000256" key="7">
    <source>
        <dbReference type="ARBA" id="ARBA00023040"/>
    </source>
</evidence>
<dbReference type="RefSeq" id="NP_001165491.1">
    <property type="nucleotide sequence ID" value="NM_001172020.1"/>
</dbReference>
<keyword evidence="9 12" id="KW-0675">Receptor</keyword>
<keyword evidence="7 12" id="KW-0297">G-protein coupled receptor</keyword>
<dbReference type="PaxDb" id="8364-ENSXETP00000059644"/>
<evidence type="ECO:0000256" key="8">
    <source>
        <dbReference type="ARBA" id="ARBA00023136"/>
    </source>
</evidence>
<dbReference type="PhylomeDB" id="Q2AB51"/>
<protein>
    <recommendedName>
        <fullName evidence="12">Taste receptor type 2</fullName>
    </recommendedName>
</protein>
<keyword evidence="5 12" id="KW-0812">Transmembrane</keyword>
<dbReference type="GO" id="GO:0004930">
    <property type="term" value="F:G protein-coupled receptor activity"/>
    <property type="evidence" value="ECO:0007669"/>
    <property type="project" value="UniProtKB-KW"/>
</dbReference>
<feature type="transmembrane region" description="Helical" evidence="13">
    <location>
        <begin position="232"/>
        <end position="254"/>
    </location>
</feature>
<dbReference type="Gene3D" id="1.20.1070.10">
    <property type="entry name" value="Rhodopsin 7-helix transmembrane proteins"/>
    <property type="match status" value="1"/>
</dbReference>
<evidence type="ECO:0000256" key="12">
    <source>
        <dbReference type="RuleBase" id="RU004424"/>
    </source>
</evidence>
<evidence type="ECO:0000256" key="4">
    <source>
        <dbReference type="ARBA" id="ARBA00022606"/>
    </source>
</evidence>
<dbReference type="GO" id="GO:0016020">
    <property type="term" value="C:membrane"/>
    <property type="evidence" value="ECO:0000318"/>
    <property type="project" value="GO_Central"/>
</dbReference>
<dbReference type="Xenbase" id="XB-GENE-29099579">
    <property type="gene designation" value="t2r34"/>
</dbReference>
<dbReference type="SUPFAM" id="SSF81321">
    <property type="entry name" value="Family A G protein-coupled receptor-like"/>
    <property type="match status" value="1"/>
</dbReference>
<evidence type="ECO:0000256" key="1">
    <source>
        <dbReference type="ARBA" id="ARBA00004141"/>
    </source>
</evidence>
<accession>Q2AB51</accession>
<dbReference type="STRING" id="8364.ENSXETP00000033550"/>
<feature type="transmembrane region" description="Helical" evidence="13">
    <location>
        <begin position="187"/>
        <end position="212"/>
    </location>
</feature>
<dbReference type="GO" id="GO:0033038">
    <property type="term" value="F:bitter taste receptor activity"/>
    <property type="evidence" value="ECO:0000318"/>
    <property type="project" value="GO_Central"/>
</dbReference>
<dbReference type="HOGENOM" id="CLU_072337_3_0_1"/>